<dbReference type="GO" id="GO:1901568">
    <property type="term" value="P:fatty acid derivative metabolic process"/>
    <property type="evidence" value="ECO:0007669"/>
    <property type="project" value="UniProtKB-ARBA"/>
</dbReference>
<comment type="caution">
    <text evidence="7">The sequence shown here is derived from an EMBL/GenBank/DDBJ whole genome shotgun (WGS) entry which is preliminary data.</text>
</comment>
<feature type="transmembrane region" description="Helical" evidence="4">
    <location>
        <begin position="224"/>
        <end position="245"/>
    </location>
</feature>
<gene>
    <name evidence="7" type="ORF">AAG570_007030</name>
</gene>
<dbReference type="GO" id="GO:0102965">
    <property type="term" value="F:alcohol-forming long-chain fatty acyl-CoA reductase activity"/>
    <property type="evidence" value="ECO:0007669"/>
    <property type="project" value="UniProtKB-EC"/>
</dbReference>
<evidence type="ECO:0000313" key="7">
    <source>
        <dbReference type="EMBL" id="KAL1140053.1"/>
    </source>
</evidence>
<sequence length="273" mass="31965">MAGWVDNWNGPTGIIAAAGKGFFRSMLCHENKIADLVPVDVVINLMICAAWRTATARPNGIIVYNCCTGQKAPITWKEFVTQCFESMRKHPVGDLVWYPDGKCRSSMLTDLFCRYTMHYLPAYIIDTVNWVMGKKPIMVRVQNKLDKAATCLHYFATREWKFSGENTLSLFSTLSNKDKAVFPFDVRQINWPLYIEAYVLGIRQFIFKEPPSSLPKARRELKKFYYIHWLTHLLMILFVWRFVLLRSSTIRCWWYTMMDILVRILRLVPRLNL</sequence>
<dbReference type="PANTHER" id="PTHR11011">
    <property type="entry name" value="MALE STERILITY PROTEIN 2-RELATED"/>
    <property type="match status" value="1"/>
</dbReference>
<dbReference type="InterPro" id="IPR013120">
    <property type="entry name" value="FAR_NAD-bd"/>
</dbReference>
<keyword evidence="4" id="KW-0560">Oxidoreductase</keyword>
<protein>
    <recommendedName>
        <fullName evidence="4">Fatty acyl-CoA reductase</fullName>
        <ecNumber evidence="4">1.2.1.84</ecNumber>
    </recommendedName>
</protein>
<keyword evidence="4" id="KW-0812">Transmembrane</keyword>
<dbReference type="AlphaFoldDB" id="A0ABD0ZCP4"/>
<dbReference type="PANTHER" id="PTHR11011:SF116">
    <property type="entry name" value="FATTY ACYL-COA REDUCTASE CG5065-RELATED"/>
    <property type="match status" value="1"/>
</dbReference>
<proteinExistence type="inferred from homology"/>
<keyword evidence="2 4" id="KW-0444">Lipid biosynthesis</keyword>
<dbReference type="EMBL" id="JBFDAA010000002">
    <property type="protein sequence ID" value="KAL1140053.1"/>
    <property type="molecule type" value="Genomic_DNA"/>
</dbReference>
<keyword evidence="4" id="KW-1133">Transmembrane helix</keyword>
<evidence type="ECO:0000256" key="3">
    <source>
        <dbReference type="ARBA" id="ARBA00023098"/>
    </source>
</evidence>
<dbReference type="InterPro" id="IPR026055">
    <property type="entry name" value="FAR"/>
</dbReference>
<evidence type="ECO:0000256" key="1">
    <source>
        <dbReference type="ARBA" id="ARBA00005928"/>
    </source>
</evidence>
<dbReference type="Pfam" id="PF07993">
    <property type="entry name" value="NAD_binding_4"/>
    <property type="match status" value="1"/>
</dbReference>
<comment type="function">
    <text evidence="4">Catalyzes the reduction of fatty acyl-CoA to fatty alcohols.</text>
</comment>
<evidence type="ECO:0000256" key="2">
    <source>
        <dbReference type="ARBA" id="ARBA00022516"/>
    </source>
</evidence>
<evidence type="ECO:0000313" key="8">
    <source>
        <dbReference type="Proteomes" id="UP001558652"/>
    </source>
</evidence>
<keyword evidence="3 4" id="KW-0443">Lipid metabolism</keyword>
<comment type="similarity">
    <text evidence="1 4">Belongs to the fatty acyl-CoA reductase family.</text>
</comment>
<name>A0ABD0ZCP4_9HEMI</name>
<dbReference type="Pfam" id="PF03015">
    <property type="entry name" value="Sterile"/>
    <property type="match status" value="1"/>
</dbReference>
<dbReference type="Proteomes" id="UP001558652">
    <property type="component" value="Unassembled WGS sequence"/>
</dbReference>
<organism evidence="7 8">
    <name type="scientific">Ranatra chinensis</name>
    <dbReference type="NCBI Taxonomy" id="642074"/>
    <lineage>
        <taxon>Eukaryota</taxon>
        <taxon>Metazoa</taxon>
        <taxon>Ecdysozoa</taxon>
        <taxon>Arthropoda</taxon>
        <taxon>Hexapoda</taxon>
        <taxon>Insecta</taxon>
        <taxon>Pterygota</taxon>
        <taxon>Neoptera</taxon>
        <taxon>Paraneoptera</taxon>
        <taxon>Hemiptera</taxon>
        <taxon>Heteroptera</taxon>
        <taxon>Panheteroptera</taxon>
        <taxon>Nepomorpha</taxon>
        <taxon>Nepidae</taxon>
        <taxon>Ranatrinae</taxon>
        <taxon>Ranatra</taxon>
    </lineage>
</organism>
<feature type="domain" description="Fatty acyl-CoA reductase C-terminal" evidence="5">
    <location>
        <begin position="117"/>
        <end position="209"/>
    </location>
</feature>
<keyword evidence="4" id="KW-0472">Membrane</keyword>
<reference evidence="7 8" key="1">
    <citation type="submission" date="2024-07" db="EMBL/GenBank/DDBJ databases">
        <title>Chromosome-level genome assembly of the water stick insect Ranatra chinensis (Heteroptera: Nepidae).</title>
        <authorList>
            <person name="Liu X."/>
        </authorList>
    </citation>
    <scope>NUCLEOTIDE SEQUENCE [LARGE SCALE GENOMIC DNA]</scope>
    <source>
        <strain evidence="7">Cailab_2021Rc</strain>
        <tissue evidence="7">Muscle</tissue>
    </source>
</reference>
<feature type="domain" description="Thioester reductase (TE)" evidence="6">
    <location>
        <begin position="2"/>
        <end position="46"/>
    </location>
</feature>
<comment type="catalytic activity">
    <reaction evidence="4">
        <text>a long-chain fatty acyl-CoA + 2 NADPH + 2 H(+) = a long-chain primary fatty alcohol + 2 NADP(+) + CoA</text>
        <dbReference type="Rhea" id="RHEA:52716"/>
        <dbReference type="ChEBI" id="CHEBI:15378"/>
        <dbReference type="ChEBI" id="CHEBI:57287"/>
        <dbReference type="ChEBI" id="CHEBI:57783"/>
        <dbReference type="ChEBI" id="CHEBI:58349"/>
        <dbReference type="ChEBI" id="CHEBI:77396"/>
        <dbReference type="ChEBI" id="CHEBI:83139"/>
        <dbReference type="EC" id="1.2.1.84"/>
    </reaction>
</comment>
<dbReference type="InterPro" id="IPR033640">
    <property type="entry name" value="FAR_C"/>
</dbReference>
<evidence type="ECO:0000256" key="4">
    <source>
        <dbReference type="RuleBase" id="RU363097"/>
    </source>
</evidence>
<dbReference type="Gene3D" id="3.40.50.720">
    <property type="entry name" value="NAD(P)-binding Rossmann-like Domain"/>
    <property type="match status" value="1"/>
</dbReference>
<dbReference type="CDD" id="cd09071">
    <property type="entry name" value="FAR_C"/>
    <property type="match status" value="1"/>
</dbReference>
<dbReference type="EC" id="1.2.1.84" evidence="4"/>
<accession>A0ABD0ZCP4</accession>
<keyword evidence="8" id="KW-1185">Reference proteome</keyword>
<keyword evidence="4" id="KW-0521">NADP</keyword>
<evidence type="ECO:0000259" key="5">
    <source>
        <dbReference type="Pfam" id="PF03015"/>
    </source>
</evidence>
<evidence type="ECO:0000259" key="6">
    <source>
        <dbReference type="Pfam" id="PF07993"/>
    </source>
</evidence>